<dbReference type="Pfam" id="PF26213">
    <property type="entry name" value="TYRAAT1_C"/>
    <property type="match status" value="1"/>
</dbReference>
<dbReference type="InterPro" id="IPR028939">
    <property type="entry name" value="P5C_Rdtase_cat_N"/>
</dbReference>
<dbReference type="PANTHER" id="PTHR43207">
    <property type="entry name" value="AROGENATE DEHYDROGENASE-RELATED"/>
    <property type="match status" value="1"/>
</dbReference>
<dbReference type="InterPro" id="IPR008927">
    <property type="entry name" value="6-PGluconate_DH-like_C_sf"/>
</dbReference>
<reference evidence="4" key="1">
    <citation type="submission" date="2024-07" db="EMBL/GenBank/DDBJ databases">
        <title>Two chromosome-level genome assemblies of Korean endemic species Abeliophyllum distichum and Forsythia ovata (Oleaceae).</title>
        <authorList>
            <person name="Jang H."/>
        </authorList>
    </citation>
    <scope>NUCLEOTIDE SEQUENCE [LARGE SCALE GENOMIC DNA]</scope>
</reference>
<dbReference type="InterPro" id="IPR036291">
    <property type="entry name" value="NAD(P)-bd_dom_sf"/>
</dbReference>
<dbReference type="Gene3D" id="3.40.50.720">
    <property type="entry name" value="NAD(P)-binding Rossmann-like Domain"/>
    <property type="match status" value="1"/>
</dbReference>
<evidence type="ECO:0000259" key="2">
    <source>
        <dbReference type="PROSITE" id="PS51176"/>
    </source>
</evidence>
<dbReference type="InterPro" id="IPR003099">
    <property type="entry name" value="Prephen_DH"/>
</dbReference>
<dbReference type="PANTHER" id="PTHR43207:SF4">
    <property type="entry name" value="AROGENATE DEHYDROGENASE 2, CHLOROPLASTIC"/>
    <property type="match status" value="1"/>
</dbReference>
<dbReference type="Pfam" id="PF03807">
    <property type="entry name" value="F420_oxidored"/>
    <property type="match status" value="1"/>
</dbReference>
<name>A0ABD1SLN9_9LAMI</name>
<dbReference type="AlphaFoldDB" id="A0ABD1SLN9"/>
<dbReference type="SUPFAM" id="SSF51735">
    <property type="entry name" value="NAD(P)-binding Rossmann-fold domains"/>
    <property type="match status" value="1"/>
</dbReference>
<evidence type="ECO:0000313" key="4">
    <source>
        <dbReference type="Proteomes" id="UP001604277"/>
    </source>
</evidence>
<evidence type="ECO:0000313" key="3">
    <source>
        <dbReference type="EMBL" id="KAL2500633.1"/>
    </source>
</evidence>
<dbReference type="InterPro" id="IPR045011">
    <property type="entry name" value="TYRAAT1/2"/>
</dbReference>
<gene>
    <name evidence="3" type="ORF">Fot_34481</name>
</gene>
<dbReference type="Proteomes" id="UP001604277">
    <property type="component" value="Unassembled WGS sequence"/>
</dbReference>
<dbReference type="InterPro" id="IPR059064">
    <property type="entry name" value="TYRAAT2_C"/>
</dbReference>
<dbReference type="SUPFAM" id="SSF48179">
    <property type="entry name" value="6-phosphogluconate dehydrogenase C-terminal domain-like"/>
    <property type="match status" value="1"/>
</dbReference>
<dbReference type="EMBL" id="JBFOLJ010000010">
    <property type="protein sequence ID" value="KAL2500633.1"/>
    <property type="molecule type" value="Genomic_DNA"/>
</dbReference>
<evidence type="ECO:0000256" key="1">
    <source>
        <dbReference type="ARBA" id="ARBA00023002"/>
    </source>
</evidence>
<comment type="caution">
    <text evidence="3">The sequence shown here is derived from an EMBL/GenBank/DDBJ whole genome shotgun (WGS) entry which is preliminary data.</text>
</comment>
<accession>A0ABD1SLN9</accession>
<sequence>MSTSYANITSKFLTVSQKIGTSSSTIINSNISYNIHTQGSGIKPYKALNVLGCGKHTLDNGFIIRCSNLTSNTVFDNHSSRCLKEQKSTLNTAAATTRSVLLSHHDSHQLSFSLPSKQSQFPCYANRSQQGLRIRAIDAAQPYDYEAHLVNRFAQSTKLKIAVIGFGNFGQFLAKAFIRQGHTVFAHSRSDYASIAQSIGAAFFFDTHDLCEQHPDVILICTSIISTELVLRSLPIQRLRRNTLFVDVLSVKEFPKNIFLQVLPPHFDILCTHPMFGPESGKNGWQNLPFVFDKVRIGNETSRLVRVENFLDIFKKEGCRMVEMTCAEHDKYAAGSQFITHTMGRILEKLQLDSTPINTIGYETLLDLVENTSSDSFDLYYGLFMYNKNAMEQIERLDLAFEALKKELFGHLHEVLRKQLFGKSEVGLRRPVLSKLPKNGTPLLPAQSETLGNNNN</sequence>
<keyword evidence="1" id="KW-0560">Oxidoreductase</keyword>
<dbReference type="GO" id="GO:0008977">
    <property type="term" value="F:prephenate dehydrogenase (NAD+) activity"/>
    <property type="evidence" value="ECO:0007669"/>
    <property type="project" value="UniProtKB-ARBA"/>
</dbReference>
<feature type="domain" description="Prephenate/arogenate dehydrogenase" evidence="2">
    <location>
        <begin position="159"/>
        <end position="436"/>
    </location>
</feature>
<proteinExistence type="predicted"/>
<keyword evidence="4" id="KW-1185">Reference proteome</keyword>
<dbReference type="PROSITE" id="PS51176">
    <property type="entry name" value="PDH_ADH"/>
    <property type="match status" value="1"/>
</dbReference>
<organism evidence="3 4">
    <name type="scientific">Forsythia ovata</name>
    <dbReference type="NCBI Taxonomy" id="205694"/>
    <lineage>
        <taxon>Eukaryota</taxon>
        <taxon>Viridiplantae</taxon>
        <taxon>Streptophyta</taxon>
        <taxon>Embryophyta</taxon>
        <taxon>Tracheophyta</taxon>
        <taxon>Spermatophyta</taxon>
        <taxon>Magnoliopsida</taxon>
        <taxon>eudicotyledons</taxon>
        <taxon>Gunneridae</taxon>
        <taxon>Pentapetalae</taxon>
        <taxon>asterids</taxon>
        <taxon>lamiids</taxon>
        <taxon>Lamiales</taxon>
        <taxon>Oleaceae</taxon>
        <taxon>Forsythieae</taxon>
        <taxon>Forsythia</taxon>
    </lineage>
</organism>
<protein>
    <submittedName>
        <fullName evidence="3">Arogenate dehydrogenase 2</fullName>
    </submittedName>
</protein>